<dbReference type="SUPFAM" id="SSF48371">
    <property type="entry name" value="ARM repeat"/>
    <property type="match status" value="1"/>
</dbReference>
<dbReference type="PANTHER" id="PTHR23120">
    <property type="entry name" value="MAESTRO-RELATED HEAT DOMAIN-CONTAINING"/>
    <property type="match status" value="1"/>
</dbReference>
<protein>
    <recommendedName>
        <fullName evidence="1">Maestro/Maestro-like HEAT-repeats domain-containing protein</fullName>
    </recommendedName>
</protein>
<dbReference type="InterPro" id="IPR016024">
    <property type="entry name" value="ARM-type_fold"/>
</dbReference>
<feature type="domain" description="Maestro/Maestro-like HEAT-repeats" evidence="1">
    <location>
        <begin position="115"/>
        <end position="281"/>
    </location>
</feature>
<dbReference type="Pfam" id="PF23227">
    <property type="entry name" value="HEAT_MROH2B_C"/>
    <property type="match status" value="1"/>
</dbReference>
<evidence type="ECO:0000313" key="3">
    <source>
        <dbReference type="Proteomes" id="UP000826234"/>
    </source>
</evidence>
<dbReference type="InterPro" id="IPR055406">
    <property type="entry name" value="HEAT_Maestro"/>
</dbReference>
<dbReference type="EMBL" id="JAIPUX010001232">
    <property type="protein sequence ID" value="KAH0625293.1"/>
    <property type="molecule type" value="Genomic_DNA"/>
</dbReference>
<dbReference type="InterPro" id="IPR045206">
    <property type="entry name" value="Maestro_heat-like_prot"/>
</dbReference>
<name>A0ABQ7T6J1_PHRPL</name>
<dbReference type="PANTHER" id="PTHR23120:SF18">
    <property type="entry name" value="MAESTRO HEAT-LIKE REPEAT FAMILY MEMBER 8"/>
    <property type="match status" value="1"/>
</dbReference>
<gene>
    <name evidence="2" type="ORF">JD844_033767</name>
</gene>
<reference evidence="2 3" key="1">
    <citation type="journal article" date="2022" name="Gigascience">
        <title>A chromosome-level genome assembly and annotation of the desert horned lizard, Phrynosoma platyrhinos, provides insight into chromosomal rearrangements among reptiles.</title>
        <authorList>
            <person name="Koochekian N."/>
            <person name="Ascanio A."/>
            <person name="Farleigh K."/>
            <person name="Card D.C."/>
            <person name="Schield D.R."/>
            <person name="Castoe T.A."/>
            <person name="Jezkova T."/>
        </authorList>
    </citation>
    <scope>NUCLEOTIDE SEQUENCE [LARGE SCALE GENOMIC DNA]</scope>
    <source>
        <strain evidence="2">NK-2021</strain>
    </source>
</reference>
<sequence length="468" mass="52311">MKLVGLLAGRSEHLDTVISSLLQHSFPADSFAAEAIKLLLIRMGCRYEVTFMERMRGWAMLQSTKEVLQGAALLARAMLHFACPETMRILDLLFTLLTKGSEKLKPTTIAFFVEVEEVKAQMATLLGSLEETDGRVVMEGILAIQNLLKFMQRNDIVSLADKLLPLFSNVDAKARTSAIALFAELPNVVKKKEKYLIQEQVTQSVVPLLLHLQDEDPDVVKSCQEALAKCFRFLGWSLPKKINSKKAWHDHPQIAETLCRQIGDLTLQDKEQMHFDKCSHFSLLQWKLTLQDLSPASSFLGNREQIGKRVDSSRHPGLQPSMSAEARSLCLLLSSSPADLWRHLLAPLFGWPQQGALLLGWPESLPICSGGECKATSSWSRDQAWRVGPDNLRLGLLGTIRWETGEAGFHRWVKAGSDMSHCPLSEKPSGLSWLAKRCRETWLRGDGGEIPQASWTICVACKAVKRTE</sequence>
<comment type="caution">
    <text evidence="2">The sequence shown here is derived from an EMBL/GenBank/DDBJ whole genome shotgun (WGS) entry which is preliminary data.</text>
</comment>
<feature type="non-terminal residue" evidence="2">
    <location>
        <position position="468"/>
    </location>
</feature>
<dbReference type="InterPro" id="IPR011989">
    <property type="entry name" value="ARM-like"/>
</dbReference>
<accession>A0ABQ7T6J1</accession>
<evidence type="ECO:0000313" key="2">
    <source>
        <dbReference type="EMBL" id="KAH0625293.1"/>
    </source>
</evidence>
<proteinExistence type="predicted"/>
<evidence type="ECO:0000259" key="1">
    <source>
        <dbReference type="Pfam" id="PF23227"/>
    </source>
</evidence>
<organism evidence="2 3">
    <name type="scientific">Phrynosoma platyrhinos</name>
    <name type="common">Desert horned lizard</name>
    <dbReference type="NCBI Taxonomy" id="52577"/>
    <lineage>
        <taxon>Eukaryota</taxon>
        <taxon>Metazoa</taxon>
        <taxon>Chordata</taxon>
        <taxon>Craniata</taxon>
        <taxon>Vertebrata</taxon>
        <taxon>Euteleostomi</taxon>
        <taxon>Lepidosauria</taxon>
        <taxon>Squamata</taxon>
        <taxon>Bifurcata</taxon>
        <taxon>Unidentata</taxon>
        <taxon>Episquamata</taxon>
        <taxon>Toxicofera</taxon>
        <taxon>Iguania</taxon>
        <taxon>Phrynosomatidae</taxon>
        <taxon>Phrynosomatinae</taxon>
        <taxon>Phrynosoma</taxon>
    </lineage>
</organism>
<keyword evidence="3" id="KW-1185">Reference proteome</keyword>
<dbReference type="Gene3D" id="1.25.10.10">
    <property type="entry name" value="Leucine-rich Repeat Variant"/>
    <property type="match status" value="1"/>
</dbReference>
<dbReference type="Proteomes" id="UP000826234">
    <property type="component" value="Unassembled WGS sequence"/>
</dbReference>